<dbReference type="GO" id="GO:0005524">
    <property type="term" value="F:ATP binding"/>
    <property type="evidence" value="ECO:0007669"/>
    <property type="project" value="UniProtKB-KW"/>
</dbReference>
<comment type="catalytic activity">
    <reaction evidence="4 5">
        <text>L-cysteine + L-glutamate + ATP = gamma-L-glutamyl-L-cysteine + ADP + phosphate + H(+)</text>
        <dbReference type="Rhea" id="RHEA:13285"/>
        <dbReference type="ChEBI" id="CHEBI:15378"/>
        <dbReference type="ChEBI" id="CHEBI:29985"/>
        <dbReference type="ChEBI" id="CHEBI:30616"/>
        <dbReference type="ChEBI" id="CHEBI:35235"/>
        <dbReference type="ChEBI" id="CHEBI:43474"/>
        <dbReference type="ChEBI" id="CHEBI:58173"/>
        <dbReference type="ChEBI" id="CHEBI:456216"/>
        <dbReference type="EC" id="6.3.2.2"/>
    </reaction>
</comment>
<evidence type="ECO:0000256" key="3">
    <source>
        <dbReference type="ARBA" id="ARBA00022840"/>
    </source>
</evidence>
<comment type="function">
    <text evidence="5">ATP-dependent carboxylate-amine ligase which exhibits weak glutamate--cysteine ligase activity.</text>
</comment>
<dbReference type="Gene3D" id="3.30.590.20">
    <property type="match status" value="1"/>
</dbReference>
<dbReference type="KEGG" id="scy:SCATT_06410"/>
<dbReference type="Pfam" id="PF04107">
    <property type="entry name" value="GCS2"/>
    <property type="match status" value="1"/>
</dbReference>
<dbReference type="Proteomes" id="UP000007842">
    <property type="component" value="Chromosome"/>
</dbReference>
<dbReference type="NCBIfam" id="TIGR02050">
    <property type="entry name" value="gshA_cyan_rel"/>
    <property type="match status" value="1"/>
</dbReference>
<accession>G8WTC9</accession>
<dbReference type="eggNOG" id="COG2170">
    <property type="taxonomic scope" value="Bacteria"/>
</dbReference>
<dbReference type="NCBIfam" id="NF010041">
    <property type="entry name" value="PRK13517.1-1"/>
    <property type="match status" value="1"/>
</dbReference>
<organism evidence="6 7">
    <name type="scientific">Streptantibioticus cattleyicolor (strain ATCC 35852 / DSM 46488 / JCM 4925 / NBRC 14057 / NRRL 8057)</name>
    <name type="common">Streptomyces cattleya</name>
    <dbReference type="NCBI Taxonomy" id="1003195"/>
    <lineage>
        <taxon>Bacteria</taxon>
        <taxon>Bacillati</taxon>
        <taxon>Actinomycetota</taxon>
        <taxon>Actinomycetes</taxon>
        <taxon>Kitasatosporales</taxon>
        <taxon>Streptomycetaceae</taxon>
        <taxon>Streptantibioticus</taxon>
    </lineage>
</organism>
<dbReference type="PANTHER" id="PTHR36510:SF1">
    <property type="entry name" value="GLUTAMATE--CYSTEINE LIGASE 2-RELATED"/>
    <property type="match status" value="1"/>
</dbReference>
<proteinExistence type="inferred from homology"/>
<gene>
    <name evidence="6" type="ordered locus">SCATT_06410</name>
</gene>
<keyword evidence="7" id="KW-1185">Reference proteome</keyword>
<evidence type="ECO:0000256" key="1">
    <source>
        <dbReference type="ARBA" id="ARBA00022598"/>
    </source>
</evidence>
<dbReference type="KEGG" id="sct:SCAT_0634"/>
<dbReference type="EMBL" id="CP003219">
    <property type="protein sequence ID" value="AEW93012.1"/>
    <property type="molecule type" value="Genomic_DNA"/>
</dbReference>
<dbReference type="PATRIC" id="fig|1003195.11.peg.2244"/>
<evidence type="ECO:0000313" key="6">
    <source>
        <dbReference type="EMBL" id="AEW93012.1"/>
    </source>
</evidence>
<name>F8JT64_STREN</name>
<comment type="similarity">
    <text evidence="5">Belongs to the glutamate--cysteine ligase type 2 family. YbdK subfamily.</text>
</comment>
<dbReference type="InterPro" id="IPR014746">
    <property type="entry name" value="Gln_synth/guanido_kin_cat_dom"/>
</dbReference>
<sequence length="363" mass="39248">MTTVGVEEEYLLLDADSGAALPKSAQVRALARDHYGVPADEVAPEMLRAQVEVMTPVCRDLEEVDAHLTRLRRDVGAAAHGAGCGLAASGTAPFAGAWSIPVTDEAYYRALSGYTPRIVHGQLINGMHVHVAVPDRGRGVAALNRVRPWLPVLVAMGANSPLWDGRDTGFASWRTVAFARWPVSGPPPAFTDADDYRERTRTLLEAGLIRGRAQLYWQARLSDRHPTLEIRAMDVQLRVDEAVMFAGIARGLVTTALREEAETRPPPRVPHELLRAAGWHAARHGLEGELVDPLRGREVPAADAVAALLDHIAAALERHRDLARVTAAAHRLLGEGSAARRQRQALRDGGAKALVDLVTGKTS</sequence>
<evidence type="ECO:0000313" key="7">
    <source>
        <dbReference type="Proteomes" id="UP000007842"/>
    </source>
</evidence>
<dbReference type="OrthoDB" id="9803842at2"/>
<keyword evidence="2 5" id="KW-0547">Nucleotide-binding</keyword>
<dbReference type="SUPFAM" id="SSF55931">
    <property type="entry name" value="Glutamine synthetase/guanido kinase"/>
    <property type="match status" value="1"/>
</dbReference>
<evidence type="ECO:0000256" key="4">
    <source>
        <dbReference type="ARBA" id="ARBA00048819"/>
    </source>
</evidence>
<dbReference type="InterPro" id="IPR050141">
    <property type="entry name" value="GCL_type2/YbdK_subfam"/>
</dbReference>
<dbReference type="STRING" id="1003195.SCATT_06410"/>
<dbReference type="GO" id="GO:0042398">
    <property type="term" value="P:modified amino acid biosynthetic process"/>
    <property type="evidence" value="ECO:0007669"/>
    <property type="project" value="InterPro"/>
</dbReference>
<evidence type="ECO:0000256" key="2">
    <source>
        <dbReference type="ARBA" id="ARBA00022741"/>
    </source>
</evidence>
<accession>F8JT64</accession>
<keyword evidence="3 5" id="KW-0067">ATP-binding</keyword>
<evidence type="ECO:0000256" key="5">
    <source>
        <dbReference type="HAMAP-Rule" id="MF_01609"/>
    </source>
</evidence>
<dbReference type="HOGENOM" id="CLU_044848_0_0_11"/>
<dbReference type="AlphaFoldDB" id="F8JT64"/>
<dbReference type="PANTHER" id="PTHR36510">
    <property type="entry name" value="GLUTAMATE--CYSTEINE LIGASE 2-RELATED"/>
    <property type="match status" value="1"/>
</dbReference>
<reference evidence="7" key="1">
    <citation type="submission" date="2011-12" db="EMBL/GenBank/DDBJ databases">
        <title>Complete genome sequence of Streptomyces cattleya strain DSM 46488.</title>
        <authorList>
            <person name="Ou H.-Y."/>
            <person name="Li P."/>
            <person name="Zhao C."/>
            <person name="O'Hagan D."/>
            <person name="Deng Z."/>
        </authorList>
    </citation>
    <scope>NUCLEOTIDE SEQUENCE [LARGE SCALE GENOMIC DNA]</scope>
    <source>
        <strain evidence="7">ATCC 35852 / DSM 46488 / JCM 4925 / NBRC 14057 / NRRL 8057</strain>
    </source>
</reference>
<dbReference type="HAMAP" id="MF_01609">
    <property type="entry name" value="Glu_cys_ligase_2"/>
    <property type="match status" value="1"/>
</dbReference>
<dbReference type="RefSeq" id="WP_014141410.1">
    <property type="nucleotide sequence ID" value="NC_016111.1"/>
</dbReference>
<dbReference type="EC" id="6.3.2.2" evidence="5"/>
<dbReference type="GO" id="GO:0004357">
    <property type="term" value="F:glutamate-cysteine ligase activity"/>
    <property type="evidence" value="ECO:0007669"/>
    <property type="project" value="UniProtKB-EC"/>
</dbReference>
<keyword evidence="1 5" id="KW-0436">Ligase</keyword>
<dbReference type="InterPro" id="IPR011793">
    <property type="entry name" value="YbdK"/>
</dbReference>
<protein>
    <recommendedName>
        <fullName evidence="5">Putative glutamate--cysteine ligase 2</fullName>
        <ecNumber evidence="5">6.3.2.2</ecNumber>
    </recommendedName>
    <alternativeName>
        <fullName evidence="5">Gamma-glutamylcysteine synthetase 2</fullName>
        <shortName evidence="5">GCS 2</shortName>
        <shortName evidence="5">Gamma-GCS 2</shortName>
    </alternativeName>
</protein>
<dbReference type="InterPro" id="IPR006336">
    <property type="entry name" value="GCS2"/>
</dbReference>